<dbReference type="SMART" id="SM00388">
    <property type="entry name" value="HisKA"/>
    <property type="match status" value="1"/>
</dbReference>
<dbReference type="InterPro" id="IPR003594">
    <property type="entry name" value="HATPase_dom"/>
</dbReference>
<dbReference type="Pfam" id="PF02518">
    <property type="entry name" value="HATPase_c"/>
    <property type="match status" value="1"/>
</dbReference>
<evidence type="ECO:0000256" key="5">
    <source>
        <dbReference type="ARBA" id="ARBA00022553"/>
    </source>
</evidence>
<feature type="domain" description="HAMP" evidence="16">
    <location>
        <begin position="157"/>
        <end position="209"/>
    </location>
</feature>
<dbReference type="EC" id="2.7.13.3" evidence="3"/>
<comment type="subcellular location">
    <subcellularLocation>
        <location evidence="2">Cell membrane</location>
        <topology evidence="2">Multi-pass membrane protein</topology>
    </subcellularLocation>
</comment>
<dbReference type="InterPro" id="IPR036097">
    <property type="entry name" value="HisK_dim/P_sf"/>
</dbReference>
<feature type="domain" description="Histidine kinase" evidence="15">
    <location>
        <begin position="217"/>
        <end position="431"/>
    </location>
</feature>
<dbReference type="Gene3D" id="1.10.287.130">
    <property type="match status" value="1"/>
</dbReference>
<dbReference type="FunFam" id="3.30.565.10:FF:000006">
    <property type="entry name" value="Sensor histidine kinase WalK"/>
    <property type="match status" value="1"/>
</dbReference>
<evidence type="ECO:0000256" key="2">
    <source>
        <dbReference type="ARBA" id="ARBA00004651"/>
    </source>
</evidence>
<protein>
    <recommendedName>
        <fullName evidence="3">histidine kinase</fullName>
        <ecNumber evidence="3">2.7.13.3</ecNumber>
    </recommendedName>
</protein>
<evidence type="ECO:0000256" key="9">
    <source>
        <dbReference type="ARBA" id="ARBA00022777"/>
    </source>
</evidence>
<dbReference type="GO" id="GO:0000155">
    <property type="term" value="F:phosphorelay sensor kinase activity"/>
    <property type="evidence" value="ECO:0007669"/>
    <property type="project" value="InterPro"/>
</dbReference>
<keyword evidence="12" id="KW-0902">Two-component regulatory system</keyword>
<keyword evidence="9 17" id="KW-0418">Kinase</keyword>
<keyword evidence="13 14" id="KW-0472">Membrane</keyword>
<proteinExistence type="predicted"/>
<keyword evidence="18" id="KW-1185">Reference proteome</keyword>
<evidence type="ECO:0000256" key="7">
    <source>
        <dbReference type="ARBA" id="ARBA00022692"/>
    </source>
</evidence>
<evidence type="ECO:0000259" key="16">
    <source>
        <dbReference type="PROSITE" id="PS50885"/>
    </source>
</evidence>
<organism evidence="17 18">
    <name type="scientific">Proteiniborus ethanoligenes</name>
    <dbReference type="NCBI Taxonomy" id="415015"/>
    <lineage>
        <taxon>Bacteria</taxon>
        <taxon>Bacillati</taxon>
        <taxon>Bacillota</taxon>
        <taxon>Clostridia</taxon>
        <taxon>Eubacteriales</taxon>
        <taxon>Proteiniborus</taxon>
    </lineage>
</organism>
<evidence type="ECO:0000313" key="17">
    <source>
        <dbReference type="EMBL" id="SDZ39487.1"/>
    </source>
</evidence>
<evidence type="ECO:0000256" key="1">
    <source>
        <dbReference type="ARBA" id="ARBA00000085"/>
    </source>
</evidence>
<dbReference type="InterPro" id="IPR003660">
    <property type="entry name" value="HAMP_dom"/>
</dbReference>
<dbReference type="InterPro" id="IPR050398">
    <property type="entry name" value="HssS/ArlS-like"/>
</dbReference>
<dbReference type="STRING" id="415015.SAMN05660462_03009"/>
<dbReference type="AlphaFoldDB" id="A0A1H3SP37"/>
<evidence type="ECO:0000313" key="18">
    <source>
        <dbReference type="Proteomes" id="UP000198625"/>
    </source>
</evidence>
<dbReference type="SMART" id="SM00304">
    <property type="entry name" value="HAMP"/>
    <property type="match status" value="1"/>
</dbReference>
<keyword evidence="5" id="KW-0597">Phosphoprotein</keyword>
<dbReference type="PRINTS" id="PR00344">
    <property type="entry name" value="BCTRLSENSOR"/>
</dbReference>
<evidence type="ECO:0000256" key="3">
    <source>
        <dbReference type="ARBA" id="ARBA00012438"/>
    </source>
</evidence>
<dbReference type="Proteomes" id="UP000198625">
    <property type="component" value="Unassembled WGS sequence"/>
</dbReference>
<evidence type="ECO:0000256" key="11">
    <source>
        <dbReference type="ARBA" id="ARBA00022989"/>
    </source>
</evidence>
<keyword evidence="6" id="KW-0808">Transferase</keyword>
<dbReference type="EMBL" id="FNQE01000053">
    <property type="protein sequence ID" value="SDZ39487.1"/>
    <property type="molecule type" value="Genomic_DNA"/>
</dbReference>
<dbReference type="Pfam" id="PF00672">
    <property type="entry name" value="HAMP"/>
    <property type="match status" value="1"/>
</dbReference>
<name>A0A1H3SP37_9FIRM</name>
<dbReference type="OrthoDB" id="9762826at2"/>
<dbReference type="InterPro" id="IPR004358">
    <property type="entry name" value="Sig_transdc_His_kin-like_C"/>
</dbReference>
<dbReference type="SUPFAM" id="SSF55874">
    <property type="entry name" value="ATPase domain of HSP90 chaperone/DNA topoisomerase II/histidine kinase"/>
    <property type="match status" value="1"/>
</dbReference>
<keyword evidence="8" id="KW-0547">Nucleotide-binding</keyword>
<gene>
    <name evidence="17" type="ORF">SAMN05660462_03009</name>
</gene>
<dbReference type="CDD" id="cd00082">
    <property type="entry name" value="HisKA"/>
    <property type="match status" value="1"/>
</dbReference>
<sequence>MDKLKLQWRIFVFLLGFCLLLILILWMFQTTFLSDMYRFTRKIEIDKAIRLVEQEINNPTLKDILHEIELTKEIMVRPTQDFAPPVQPAPGRFNHRQPETITQVQEFVLQDGSVLSLTFYAMVTPVDATVSTLKIQLIIITGIMVILATILAAIISKHISRPIEQINKGAKTLAMGNYEVKFHGKGFLEIEELSDTLNTAAVELSKVEGQRRELMANISHDLRTPLALIYSYAEMMHDFPQEVTPEQSQIIMDETKRLTSLVNDVLDISNIETGTEKLNKTNYNLTASLQKTINRIGSLVKNEGYQLDFVYDKEIYILADEVKITQGFYNLLLNGITHCGSDKLVVVKQILKDNIVRIEVIDHGEGISESNLPYIWDRYYKVDKKHKRPIMGTGLGLSIVKNIIEMHDGEYGVESQLGKGSTFWFRLEIVK</sequence>
<dbReference type="Pfam" id="PF00512">
    <property type="entry name" value="HisKA"/>
    <property type="match status" value="1"/>
</dbReference>
<dbReference type="Gene3D" id="3.30.565.10">
    <property type="entry name" value="Histidine kinase-like ATPase, C-terminal domain"/>
    <property type="match status" value="1"/>
</dbReference>
<dbReference type="GO" id="GO:0005886">
    <property type="term" value="C:plasma membrane"/>
    <property type="evidence" value="ECO:0007669"/>
    <property type="project" value="UniProtKB-SubCell"/>
</dbReference>
<dbReference type="PROSITE" id="PS50885">
    <property type="entry name" value="HAMP"/>
    <property type="match status" value="1"/>
</dbReference>
<dbReference type="InterPro" id="IPR005467">
    <property type="entry name" value="His_kinase_dom"/>
</dbReference>
<dbReference type="PROSITE" id="PS50109">
    <property type="entry name" value="HIS_KIN"/>
    <property type="match status" value="1"/>
</dbReference>
<comment type="catalytic activity">
    <reaction evidence="1">
        <text>ATP + protein L-histidine = ADP + protein N-phospho-L-histidine.</text>
        <dbReference type="EC" id="2.7.13.3"/>
    </reaction>
</comment>
<dbReference type="FunFam" id="1.10.287.130:FF:000001">
    <property type="entry name" value="Two-component sensor histidine kinase"/>
    <property type="match status" value="1"/>
</dbReference>
<keyword evidence="7 14" id="KW-0812">Transmembrane</keyword>
<keyword evidence="4" id="KW-1003">Cell membrane</keyword>
<feature type="transmembrane region" description="Helical" evidence="14">
    <location>
        <begin position="6"/>
        <end position="28"/>
    </location>
</feature>
<dbReference type="Gene3D" id="6.10.340.10">
    <property type="match status" value="1"/>
</dbReference>
<dbReference type="GO" id="GO:0005524">
    <property type="term" value="F:ATP binding"/>
    <property type="evidence" value="ECO:0007669"/>
    <property type="project" value="UniProtKB-KW"/>
</dbReference>
<reference evidence="17 18" key="1">
    <citation type="submission" date="2016-10" db="EMBL/GenBank/DDBJ databases">
        <authorList>
            <person name="de Groot N.N."/>
        </authorList>
    </citation>
    <scope>NUCLEOTIDE SEQUENCE [LARGE SCALE GENOMIC DNA]</scope>
    <source>
        <strain evidence="17 18">DSM 21650</strain>
    </source>
</reference>
<evidence type="ECO:0000256" key="8">
    <source>
        <dbReference type="ARBA" id="ARBA00022741"/>
    </source>
</evidence>
<evidence type="ECO:0000259" key="15">
    <source>
        <dbReference type="PROSITE" id="PS50109"/>
    </source>
</evidence>
<keyword evidence="10" id="KW-0067">ATP-binding</keyword>
<accession>A0A1H3SP37</accession>
<evidence type="ECO:0000256" key="10">
    <source>
        <dbReference type="ARBA" id="ARBA00022840"/>
    </source>
</evidence>
<evidence type="ECO:0000256" key="14">
    <source>
        <dbReference type="SAM" id="Phobius"/>
    </source>
</evidence>
<dbReference type="CDD" id="cd06225">
    <property type="entry name" value="HAMP"/>
    <property type="match status" value="1"/>
</dbReference>
<dbReference type="SUPFAM" id="SSF47384">
    <property type="entry name" value="Homodimeric domain of signal transducing histidine kinase"/>
    <property type="match status" value="1"/>
</dbReference>
<feature type="transmembrane region" description="Helical" evidence="14">
    <location>
        <begin position="137"/>
        <end position="155"/>
    </location>
</feature>
<evidence type="ECO:0000256" key="13">
    <source>
        <dbReference type="ARBA" id="ARBA00023136"/>
    </source>
</evidence>
<evidence type="ECO:0000256" key="6">
    <source>
        <dbReference type="ARBA" id="ARBA00022679"/>
    </source>
</evidence>
<keyword evidence="11 14" id="KW-1133">Transmembrane helix</keyword>
<dbReference type="RefSeq" id="WP_091733101.1">
    <property type="nucleotide sequence ID" value="NZ_FNQE01000053.1"/>
</dbReference>
<dbReference type="PANTHER" id="PTHR45528">
    <property type="entry name" value="SENSOR HISTIDINE KINASE CPXA"/>
    <property type="match status" value="1"/>
</dbReference>
<evidence type="ECO:0000256" key="4">
    <source>
        <dbReference type="ARBA" id="ARBA00022475"/>
    </source>
</evidence>
<dbReference type="PANTHER" id="PTHR45528:SF1">
    <property type="entry name" value="SENSOR HISTIDINE KINASE CPXA"/>
    <property type="match status" value="1"/>
</dbReference>
<dbReference type="SMART" id="SM00387">
    <property type="entry name" value="HATPase_c"/>
    <property type="match status" value="1"/>
</dbReference>
<dbReference type="InterPro" id="IPR036890">
    <property type="entry name" value="HATPase_C_sf"/>
</dbReference>
<dbReference type="InterPro" id="IPR003661">
    <property type="entry name" value="HisK_dim/P_dom"/>
</dbReference>
<evidence type="ECO:0000256" key="12">
    <source>
        <dbReference type="ARBA" id="ARBA00023012"/>
    </source>
</evidence>